<dbReference type="PROSITE" id="PS00600">
    <property type="entry name" value="AA_TRANSFER_CLASS_3"/>
    <property type="match status" value="1"/>
</dbReference>
<evidence type="ECO:0000313" key="11">
    <source>
        <dbReference type="EMBL" id="QEV34371.1"/>
    </source>
</evidence>
<dbReference type="EC" id="2.6.1.13" evidence="3"/>
<name>A0AAV4KDE9_9ACTN</name>
<keyword evidence="6 11" id="KW-0808">Transferase</keyword>
<keyword evidence="5" id="KW-0028">Amino-acid biosynthesis</keyword>
<dbReference type="Proteomes" id="UP000326029">
    <property type="component" value="Chromosome"/>
</dbReference>
<dbReference type="CDD" id="cd00610">
    <property type="entry name" value="OAT_like"/>
    <property type="match status" value="1"/>
</dbReference>
<dbReference type="EMBL" id="BMSJ01000001">
    <property type="protein sequence ID" value="GGR07784.1"/>
    <property type="molecule type" value="Genomic_DNA"/>
</dbReference>
<comment type="pathway">
    <text evidence="2">Amino-acid biosynthesis; L-proline biosynthesis; L-glutamate 5-semialdehyde from L-ornithine: step 1/1.</text>
</comment>
<dbReference type="InterPro" id="IPR015421">
    <property type="entry name" value="PyrdxlP-dep_Trfase_major"/>
</dbReference>
<keyword evidence="5" id="KW-0641">Proline biosynthesis</keyword>
<dbReference type="InterPro" id="IPR049704">
    <property type="entry name" value="Aminotrans_3_PPA_site"/>
</dbReference>
<dbReference type="InterPro" id="IPR015422">
    <property type="entry name" value="PyrdxlP-dep_Trfase_small"/>
</dbReference>
<dbReference type="Gene3D" id="3.90.1150.10">
    <property type="entry name" value="Aspartate Aminotransferase, domain 1"/>
    <property type="match status" value="1"/>
</dbReference>
<reference evidence="11 12" key="2">
    <citation type="submission" date="2017-09" db="EMBL/GenBank/DDBJ databases">
        <authorList>
            <person name="Lee N."/>
            <person name="Cho B.-K."/>
        </authorList>
    </citation>
    <scope>NUCLEOTIDE SEQUENCE [LARGE SCALE GENOMIC DNA]</scope>
    <source>
        <strain evidence="11 12">ATCC 19740</strain>
    </source>
</reference>
<keyword evidence="7 9" id="KW-0663">Pyridoxal phosphate</keyword>
<accession>A0AAV4KDE9</accession>
<organism evidence="10 13">
    <name type="scientific">Streptomyces cinereoruber</name>
    <dbReference type="NCBI Taxonomy" id="67260"/>
    <lineage>
        <taxon>Bacteria</taxon>
        <taxon>Bacillati</taxon>
        <taxon>Actinomycetota</taxon>
        <taxon>Actinomycetes</taxon>
        <taxon>Kitasatosporales</taxon>
        <taxon>Streptomycetaceae</taxon>
        <taxon>Streptomyces</taxon>
    </lineage>
</organism>
<dbReference type="InterPro" id="IPR050103">
    <property type="entry name" value="Class-III_PLP-dep_AT"/>
</dbReference>
<reference evidence="10 13" key="1">
    <citation type="journal article" date="2014" name="Int. J. Syst. Evol. Microbiol.">
        <title>Complete genome sequence of Corynebacterium casei LMG S-19264T (=DSM 44701T), isolated from a smear-ripened cheese.</title>
        <authorList>
            <consortium name="US DOE Joint Genome Institute (JGI-PGF)"/>
            <person name="Walter F."/>
            <person name="Albersmeier A."/>
            <person name="Kalinowski J."/>
            <person name="Ruckert C."/>
        </authorList>
    </citation>
    <scope>NUCLEOTIDE SEQUENCE [LARGE SCALE GENOMIC DNA]</scope>
    <source>
        <strain evidence="10 13">JCM 4205</strain>
    </source>
</reference>
<dbReference type="NCBIfam" id="TIGR01885">
    <property type="entry name" value="Orn_aminotrans"/>
    <property type="match status" value="1"/>
</dbReference>
<dbReference type="GeneID" id="95456285"/>
<dbReference type="Proteomes" id="UP000642014">
    <property type="component" value="Unassembled WGS sequence"/>
</dbReference>
<sequence length="401" mass="42608">MSRTEDAIASAEAHSAHNYHPLPVVVASADGAWMTDVEGRRYLDLLAGYSALNFGHGNRRLIDAAKAQLERVTLTSRAFHHDRFADFCARLAELCGKEAVLPMNTGAEAVETAVKTARKWGYEVKGVPDGHAKIVVAANNFHGRTTTVVSFSTDHEARDHFGPYTPGFEIVPYGDLTALEAAVTENTVAVLLEPIQGEAGVLVPPAGYLPGVRELTRRRNVLFVADEIQSGLGRTGRTFACDHEGVVPDVYLLGKALGGGVVPVSAVVADRDVLGVFRPGEHGSTFGGNPLACAVALEVVAMLRTGEYQERAAELGDHLHAELGLLVGGGAVEAVRGRGLWAGVDIAPSKGTGREISERLLDRGVLVKDTHGSTIRIAPPLVISKEDLDWGLEQLRGVLAG</sequence>
<evidence type="ECO:0000313" key="10">
    <source>
        <dbReference type="EMBL" id="GGR07784.1"/>
    </source>
</evidence>
<dbReference type="PIRSF" id="PIRSF000521">
    <property type="entry name" value="Transaminase_4ab_Lys_Orn"/>
    <property type="match status" value="1"/>
</dbReference>
<reference evidence="10" key="3">
    <citation type="submission" date="2023-08" db="EMBL/GenBank/DDBJ databases">
        <authorList>
            <person name="Sun Q."/>
            <person name="Ohkuma M."/>
        </authorList>
    </citation>
    <scope>NUCLEOTIDE SEQUENCE</scope>
    <source>
        <strain evidence="10">JCM 4205</strain>
    </source>
</reference>
<evidence type="ECO:0000256" key="1">
    <source>
        <dbReference type="ARBA" id="ARBA00001933"/>
    </source>
</evidence>
<dbReference type="RefSeq" id="WP_062752605.1">
    <property type="nucleotide sequence ID" value="NZ_BMSJ01000001.1"/>
</dbReference>
<keyword evidence="12" id="KW-1185">Reference proteome</keyword>
<dbReference type="GO" id="GO:0030170">
    <property type="term" value="F:pyridoxal phosphate binding"/>
    <property type="evidence" value="ECO:0007669"/>
    <property type="project" value="InterPro"/>
</dbReference>
<dbReference type="GO" id="GO:0042802">
    <property type="term" value="F:identical protein binding"/>
    <property type="evidence" value="ECO:0007669"/>
    <property type="project" value="TreeGrafter"/>
</dbReference>
<evidence type="ECO:0000256" key="9">
    <source>
        <dbReference type="RuleBase" id="RU003560"/>
    </source>
</evidence>
<evidence type="ECO:0000256" key="4">
    <source>
        <dbReference type="ARBA" id="ARBA00022576"/>
    </source>
</evidence>
<evidence type="ECO:0000256" key="2">
    <source>
        <dbReference type="ARBA" id="ARBA00004998"/>
    </source>
</evidence>
<evidence type="ECO:0000256" key="7">
    <source>
        <dbReference type="ARBA" id="ARBA00022898"/>
    </source>
</evidence>
<evidence type="ECO:0000256" key="5">
    <source>
        <dbReference type="ARBA" id="ARBA00022650"/>
    </source>
</evidence>
<dbReference type="Gene3D" id="3.40.640.10">
    <property type="entry name" value="Type I PLP-dependent aspartate aminotransferase-like (Major domain)"/>
    <property type="match status" value="1"/>
</dbReference>
<evidence type="ECO:0000256" key="3">
    <source>
        <dbReference type="ARBA" id="ARBA00012924"/>
    </source>
</evidence>
<gene>
    <name evidence="10" type="primary">rocD</name>
    <name evidence="11" type="ORF">CP977_21235</name>
    <name evidence="10" type="ORF">GCM10010497_06710</name>
</gene>
<evidence type="ECO:0000256" key="8">
    <source>
        <dbReference type="ARBA" id="ARBA00030587"/>
    </source>
</evidence>
<comment type="cofactor">
    <cofactor evidence="1">
        <name>pyridoxal 5'-phosphate</name>
        <dbReference type="ChEBI" id="CHEBI:597326"/>
    </cofactor>
</comment>
<dbReference type="PANTHER" id="PTHR11986:SF18">
    <property type="entry name" value="ORNITHINE AMINOTRANSFERASE, MITOCHONDRIAL"/>
    <property type="match status" value="1"/>
</dbReference>
<evidence type="ECO:0000256" key="6">
    <source>
        <dbReference type="ARBA" id="ARBA00022679"/>
    </source>
</evidence>
<evidence type="ECO:0000313" key="13">
    <source>
        <dbReference type="Proteomes" id="UP000642014"/>
    </source>
</evidence>
<dbReference type="GO" id="GO:0004587">
    <property type="term" value="F:ornithine aminotransferase activity"/>
    <property type="evidence" value="ECO:0007669"/>
    <property type="project" value="UniProtKB-EC"/>
</dbReference>
<dbReference type="InterPro" id="IPR010164">
    <property type="entry name" value="Orn_aminotrans"/>
</dbReference>
<proteinExistence type="inferred from homology"/>
<dbReference type="SUPFAM" id="SSF53383">
    <property type="entry name" value="PLP-dependent transferases"/>
    <property type="match status" value="1"/>
</dbReference>
<dbReference type="AlphaFoldDB" id="A0AAV4KDE9"/>
<dbReference type="PANTHER" id="PTHR11986">
    <property type="entry name" value="AMINOTRANSFERASE CLASS III"/>
    <property type="match status" value="1"/>
</dbReference>
<dbReference type="FunFam" id="3.40.640.10:FF:000011">
    <property type="entry name" value="Ornithine aminotransferase"/>
    <property type="match status" value="1"/>
</dbReference>
<dbReference type="EMBL" id="CP023693">
    <property type="protein sequence ID" value="QEV34371.1"/>
    <property type="molecule type" value="Genomic_DNA"/>
</dbReference>
<evidence type="ECO:0000313" key="12">
    <source>
        <dbReference type="Proteomes" id="UP000326029"/>
    </source>
</evidence>
<dbReference type="InterPro" id="IPR015424">
    <property type="entry name" value="PyrdxlP-dep_Trfase"/>
</dbReference>
<keyword evidence="4 11" id="KW-0032">Aminotransferase</keyword>
<comment type="similarity">
    <text evidence="9">Belongs to the class-III pyridoxal-phosphate-dependent aminotransferase family.</text>
</comment>
<dbReference type="InterPro" id="IPR005814">
    <property type="entry name" value="Aminotrans_3"/>
</dbReference>
<dbReference type="Pfam" id="PF00202">
    <property type="entry name" value="Aminotran_3"/>
    <property type="match status" value="1"/>
</dbReference>
<protein>
    <recommendedName>
        <fullName evidence="3">ornithine aminotransferase</fullName>
        <ecNumber evidence="3">2.6.1.13</ecNumber>
    </recommendedName>
    <alternativeName>
        <fullName evidence="8">Ornithine--oxo-acid aminotransferase</fullName>
    </alternativeName>
</protein>